<dbReference type="VEuPathDB" id="FungiDB:CAGL0J01331g"/>
<dbReference type="VEuPathDB" id="FungiDB:B1J91_J01331g"/>
<accession>A0A0W0EHY6</accession>
<dbReference type="EMBL" id="LLZZ01000159">
    <property type="protein sequence ID" value="KTA97566.1"/>
    <property type="molecule type" value="Genomic_DNA"/>
</dbReference>
<dbReference type="VEuPathDB" id="FungiDB:GVI51_J01243"/>
<evidence type="ECO:0000313" key="3">
    <source>
        <dbReference type="Proteomes" id="UP000054886"/>
    </source>
</evidence>
<dbReference type="AlphaFoldDB" id="A0A0W0EHY6"/>
<dbReference type="PhylomeDB" id="A0A0W0EHY6"/>
<evidence type="ECO:0000259" key="1">
    <source>
        <dbReference type="Pfam" id="PF13460"/>
    </source>
</evidence>
<dbReference type="InterPro" id="IPR016040">
    <property type="entry name" value="NAD(P)-bd_dom"/>
</dbReference>
<name>A0A0W0EHY6_CANGB</name>
<dbReference type="OMA" id="YFKNEVG"/>
<dbReference type="CDD" id="cd05243">
    <property type="entry name" value="SDR_a5"/>
    <property type="match status" value="1"/>
</dbReference>
<dbReference type="Pfam" id="PF13460">
    <property type="entry name" value="NAD_binding_10"/>
    <property type="match status" value="1"/>
</dbReference>
<dbReference type="VEuPathDB" id="FungiDB:GWK60_J01243"/>
<dbReference type="SUPFAM" id="SSF51735">
    <property type="entry name" value="NAD(P)-binding Rossmann-fold domains"/>
    <property type="match status" value="1"/>
</dbReference>
<feature type="domain" description="NAD(P)-binding" evidence="1">
    <location>
        <begin position="10"/>
        <end position="204"/>
    </location>
</feature>
<evidence type="ECO:0000313" key="2">
    <source>
        <dbReference type="EMBL" id="KTA97566.1"/>
    </source>
</evidence>
<dbReference type="PANTHER" id="PTHR15020">
    <property type="entry name" value="FLAVIN REDUCTASE-RELATED"/>
    <property type="match status" value="1"/>
</dbReference>
<comment type="caution">
    <text evidence="2">The sequence shown here is derived from an EMBL/GenBank/DDBJ whole genome shotgun (WGS) entry which is preliminary data.</text>
</comment>
<dbReference type="PANTHER" id="PTHR15020:SF50">
    <property type="entry name" value="UPF0659 PROTEIN YMR090W"/>
    <property type="match status" value="1"/>
</dbReference>
<proteinExistence type="predicted"/>
<dbReference type="Gene3D" id="3.40.50.720">
    <property type="entry name" value="NAD(P)-binding Rossmann-like Domain"/>
    <property type="match status" value="1"/>
</dbReference>
<dbReference type="InterPro" id="IPR036291">
    <property type="entry name" value="NAD(P)-bd_dom_sf"/>
</dbReference>
<gene>
    <name evidence="2" type="ORF">AO440_002849</name>
</gene>
<reference evidence="2 3" key="1">
    <citation type="submission" date="2015-10" db="EMBL/GenBank/DDBJ databases">
        <title>Draft genomes sequences of Candida glabrata isolates 1A, 1B, 2A, 2B, 3A and 3B.</title>
        <authorList>
            <person name="Haavelsrud O.E."/>
            <person name="Gaustad P."/>
        </authorList>
    </citation>
    <scope>NUCLEOTIDE SEQUENCE [LARGE SCALE GENOMIC DNA]</scope>
    <source>
        <strain evidence="2">910700640</strain>
    </source>
</reference>
<organism evidence="2 3">
    <name type="scientific">Candida glabrata</name>
    <name type="common">Yeast</name>
    <name type="synonym">Torulopsis glabrata</name>
    <dbReference type="NCBI Taxonomy" id="5478"/>
    <lineage>
        <taxon>Eukaryota</taxon>
        <taxon>Fungi</taxon>
        <taxon>Dikarya</taxon>
        <taxon>Ascomycota</taxon>
        <taxon>Saccharomycotina</taxon>
        <taxon>Saccharomycetes</taxon>
        <taxon>Saccharomycetales</taxon>
        <taxon>Saccharomycetaceae</taxon>
        <taxon>Nakaseomyces</taxon>
    </lineage>
</organism>
<dbReference type="OrthoDB" id="10254604at2759"/>
<sequence length="228" mass="24828">MGPLRVAIVGANGKIGHLLTAKLKNSKASFATPVAIVRNEEQVKHFQDEMGVDASLASIESATVPELQKAFTGCDAVVFTAGAGGKGVERIFTVDLEGCAKVVEACEKSGISRFVIVSAIKAEDRDFWWGLEGLRNYYIAKKAADQYVRNSKLDWTILQPGFLDTNSGTGKLVPQDQLESKKDDNYRIQREDVAEFIVQSLLHPAETKLKTISLANGDVPIADFIKSL</sequence>
<dbReference type="Proteomes" id="UP000054886">
    <property type="component" value="Unassembled WGS sequence"/>
</dbReference>
<protein>
    <submittedName>
        <fullName evidence="2">UPF0659 protein</fullName>
    </submittedName>
</protein>